<name>A0A285GBG7_9EURY</name>
<dbReference type="InterPro" id="IPR001296">
    <property type="entry name" value="Glyco_trans_1"/>
</dbReference>
<gene>
    <name evidence="4" type="ORF">C7960_0755</name>
    <name evidence="3" type="ORF">SAMN06295989_11148</name>
</gene>
<evidence type="ECO:0000313" key="4">
    <source>
        <dbReference type="EMBL" id="TCL11591.1"/>
    </source>
</evidence>
<organism evidence="3 5">
    <name type="scientific">Methanohalophilus euhalobius</name>
    <dbReference type="NCBI Taxonomy" id="51203"/>
    <lineage>
        <taxon>Archaea</taxon>
        <taxon>Methanobacteriati</taxon>
        <taxon>Methanobacteriota</taxon>
        <taxon>Stenosarchaea group</taxon>
        <taxon>Methanomicrobia</taxon>
        <taxon>Methanosarcinales</taxon>
        <taxon>Methanosarcinaceae</taxon>
        <taxon>Methanohalophilus</taxon>
    </lineage>
</organism>
<dbReference type="EMBL" id="SMMS01000001">
    <property type="protein sequence ID" value="TCL11591.1"/>
    <property type="molecule type" value="Genomic_DNA"/>
</dbReference>
<dbReference type="Proteomes" id="UP000217726">
    <property type="component" value="Unassembled WGS sequence"/>
</dbReference>
<dbReference type="Gene3D" id="3.40.50.2000">
    <property type="entry name" value="Glycogen Phosphorylase B"/>
    <property type="match status" value="2"/>
</dbReference>
<dbReference type="OrthoDB" id="132546at2157"/>
<dbReference type="Proteomes" id="UP000295404">
    <property type="component" value="Unassembled WGS sequence"/>
</dbReference>
<evidence type="ECO:0000313" key="5">
    <source>
        <dbReference type="Proteomes" id="UP000217726"/>
    </source>
</evidence>
<dbReference type="CDD" id="cd03794">
    <property type="entry name" value="GT4_WbuB-like"/>
    <property type="match status" value="1"/>
</dbReference>
<evidence type="ECO:0000313" key="3">
    <source>
        <dbReference type="EMBL" id="SNY20673.1"/>
    </source>
</evidence>
<protein>
    <submittedName>
        <fullName evidence="4">Glycosyltransferase involved in cell wall biosynthesis</fullName>
    </submittedName>
    <submittedName>
        <fullName evidence="3">Glycosyltransferase involved in cell wall bisynthesis</fullName>
    </submittedName>
</protein>
<evidence type="ECO:0000259" key="1">
    <source>
        <dbReference type="Pfam" id="PF00534"/>
    </source>
</evidence>
<dbReference type="SUPFAM" id="SSF53756">
    <property type="entry name" value="UDP-Glycosyltransferase/glycogen phosphorylase"/>
    <property type="match status" value="1"/>
</dbReference>
<reference evidence="5" key="2">
    <citation type="submission" date="2017-09" db="EMBL/GenBank/DDBJ databases">
        <authorList>
            <person name="Varghese N."/>
            <person name="Submissions S."/>
        </authorList>
    </citation>
    <scope>NUCLEOTIDE SEQUENCE [LARGE SCALE GENOMIC DNA]</scope>
    <source>
        <strain evidence="5">WG-1MB</strain>
    </source>
</reference>
<dbReference type="AlphaFoldDB" id="A0A285GBG7"/>
<proteinExistence type="predicted"/>
<evidence type="ECO:0000259" key="2">
    <source>
        <dbReference type="Pfam" id="PF13579"/>
    </source>
</evidence>
<evidence type="ECO:0000313" key="6">
    <source>
        <dbReference type="Proteomes" id="UP000295404"/>
    </source>
</evidence>
<keyword evidence="3" id="KW-0808">Transferase</keyword>
<feature type="domain" description="Glycosyl transferase family 1" evidence="1">
    <location>
        <begin position="215"/>
        <end position="375"/>
    </location>
</feature>
<keyword evidence="5" id="KW-1185">Reference proteome</keyword>
<reference evidence="3" key="1">
    <citation type="submission" date="2017-09" db="EMBL/GenBank/DDBJ databases">
        <authorList>
            <person name="Ehlers B."/>
            <person name="Leendertz F.H."/>
        </authorList>
    </citation>
    <scope>NUCLEOTIDE SEQUENCE [LARGE SCALE GENOMIC DNA]</scope>
    <source>
        <strain evidence="3">WG-1MB</strain>
    </source>
</reference>
<dbReference type="Pfam" id="PF13579">
    <property type="entry name" value="Glyco_trans_4_4"/>
    <property type="match status" value="1"/>
</dbReference>
<reference evidence="4 6" key="3">
    <citation type="submission" date="2019-03" db="EMBL/GenBank/DDBJ databases">
        <title>Subsurface microbial communities from deep shales in Ohio and West Virginia, USA.</title>
        <authorList>
            <person name="Wrighton K."/>
        </authorList>
    </citation>
    <scope>NUCLEOTIDE SEQUENCE [LARGE SCALE GENOMIC DNA]</scope>
    <source>
        <strain evidence="4 6">WG1_MB</strain>
    </source>
</reference>
<dbReference type="RefSeq" id="WP_096712825.1">
    <property type="nucleotide sequence ID" value="NZ_OBDR01000011.1"/>
</dbReference>
<dbReference type="InterPro" id="IPR028098">
    <property type="entry name" value="Glyco_trans_4-like_N"/>
</dbReference>
<sequence>MMKILMVVANFVPEIGSAAHVYYDLAKAFVKRGHEVDVLTSYPREYNLHEKDVGTSFPINESLEGINVHRCKHPSNRDNIVVRGFEHFYIPYYYFNHYKKMEKKFDACLMYIPPLPLYYLAKKIKKYDGTPSVLNFQDFHPQELTDVGILKNPLLIKIMEHIERAAYKNADHITVLSEGGVDYVVNRGGDPDKITHIYNGTLVTDIDNYAIKKDFKIKKGIKDKCLISYAGILSPFQKIDDILDVAKLLVDYRDIIFYIVGDGMSKEHLKNRIETEKIYNVELLPFQEREEYFNIINSSDVSLILLDERMKAPCLPGKTINLMASKKPVIAIVNKDTESANIINESQCGCVVEPNNIDYFKNIVLFLKKNKSMQEK</sequence>
<dbReference type="PANTHER" id="PTHR12526:SF609">
    <property type="entry name" value="LIPOPOLYSACCHARIDE BIOSYNTHESIS PROTEIN"/>
    <property type="match status" value="1"/>
</dbReference>
<dbReference type="PANTHER" id="PTHR12526">
    <property type="entry name" value="GLYCOSYLTRANSFERASE"/>
    <property type="match status" value="1"/>
</dbReference>
<dbReference type="EMBL" id="OBDR01000011">
    <property type="protein sequence ID" value="SNY20673.1"/>
    <property type="molecule type" value="Genomic_DNA"/>
</dbReference>
<dbReference type="Pfam" id="PF00534">
    <property type="entry name" value="Glycos_transf_1"/>
    <property type="match status" value="1"/>
</dbReference>
<accession>A0A285GBG7</accession>
<feature type="domain" description="Glycosyltransferase subfamily 4-like N-terminal" evidence="2">
    <location>
        <begin position="21"/>
        <end position="200"/>
    </location>
</feature>
<dbReference type="GO" id="GO:0016757">
    <property type="term" value="F:glycosyltransferase activity"/>
    <property type="evidence" value="ECO:0007669"/>
    <property type="project" value="InterPro"/>
</dbReference>